<organism evidence="2 3">
    <name type="scientific">Hyaloscypha variabilis (strain UAMH 11265 / GT02V1 / F)</name>
    <name type="common">Meliniomyces variabilis</name>
    <dbReference type="NCBI Taxonomy" id="1149755"/>
    <lineage>
        <taxon>Eukaryota</taxon>
        <taxon>Fungi</taxon>
        <taxon>Dikarya</taxon>
        <taxon>Ascomycota</taxon>
        <taxon>Pezizomycotina</taxon>
        <taxon>Leotiomycetes</taxon>
        <taxon>Helotiales</taxon>
        <taxon>Hyaloscyphaceae</taxon>
        <taxon>Hyaloscypha</taxon>
        <taxon>Hyaloscypha variabilis</taxon>
    </lineage>
</organism>
<sequence>MAKEGAADVACKWFFYDQVFEHLDTEAKSLDLIIPASSIIIQTTPPDHHLHKVRIRSIYNAMRLFACANPSRSISRPQWLHASPHRRPIHLLQAASRRDTGSLESSRRETVDFYPANFYEKASNIHIILRTYNDSKLHEMTLETAISKFAKPCSVLLPILQPRKLRSKEAPQYHFKPIDKSKFGGEDRHVLDIYPNRDGLPAFEARMAQAWMLLKKGLSVKMQIHMQETKGIVTMKKMCHKNIHLRPDVILSVMPTNSDIIIDPQTDHKTVWWVMGGPVKNTEDLMMVKPRNRTEEYYRRKQEALHADMDPTEERLKDIEHKQADLGSEEHTPMKKATLSPEQQEWEDYNELEVVTGMRPPHDHDFVESVTTDLEQPKGDEN</sequence>
<feature type="region of interest" description="Disordered" evidence="1">
    <location>
        <begin position="325"/>
        <end position="382"/>
    </location>
</feature>
<keyword evidence="3" id="KW-1185">Reference proteome</keyword>
<reference evidence="2 3" key="1">
    <citation type="submission" date="2016-04" db="EMBL/GenBank/DDBJ databases">
        <title>A degradative enzymes factory behind the ericoid mycorrhizal symbiosis.</title>
        <authorList>
            <consortium name="DOE Joint Genome Institute"/>
            <person name="Martino E."/>
            <person name="Morin E."/>
            <person name="Grelet G."/>
            <person name="Kuo A."/>
            <person name="Kohler A."/>
            <person name="Daghino S."/>
            <person name="Barry K."/>
            <person name="Choi C."/>
            <person name="Cichocki N."/>
            <person name="Clum A."/>
            <person name="Copeland A."/>
            <person name="Hainaut M."/>
            <person name="Haridas S."/>
            <person name="Labutti K."/>
            <person name="Lindquist E."/>
            <person name="Lipzen A."/>
            <person name="Khouja H.-R."/>
            <person name="Murat C."/>
            <person name="Ohm R."/>
            <person name="Olson A."/>
            <person name="Spatafora J."/>
            <person name="Veneault-Fourrey C."/>
            <person name="Henrissat B."/>
            <person name="Grigoriev I."/>
            <person name="Martin F."/>
            <person name="Perotto S."/>
        </authorList>
    </citation>
    <scope>NUCLEOTIDE SEQUENCE [LARGE SCALE GENOMIC DNA]</scope>
    <source>
        <strain evidence="2 3">F</strain>
    </source>
</reference>
<accession>A0A2J6RHC4</accession>
<dbReference type="EMBL" id="KZ613948">
    <property type="protein sequence ID" value="PMD37912.1"/>
    <property type="molecule type" value="Genomic_DNA"/>
</dbReference>
<protein>
    <submittedName>
        <fullName evidence="2">Uncharacterized protein</fullName>
    </submittedName>
</protein>
<gene>
    <name evidence="2" type="ORF">L207DRAFT_584834</name>
</gene>
<evidence type="ECO:0000256" key="1">
    <source>
        <dbReference type="SAM" id="MobiDB-lite"/>
    </source>
</evidence>
<evidence type="ECO:0000313" key="3">
    <source>
        <dbReference type="Proteomes" id="UP000235786"/>
    </source>
</evidence>
<evidence type="ECO:0000313" key="2">
    <source>
        <dbReference type="EMBL" id="PMD37912.1"/>
    </source>
</evidence>
<dbReference type="Proteomes" id="UP000235786">
    <property type="component" value="Unassembled WGS sequence"/>
</dbReference>
<proteinExistence type="predicted"/>
<name>A0A2J6RHC4_HYAVF</name>
<dbReference type="OrthoDB" id="3525976at2759"/>
<dbReference type="AlphaFoldDB" id="A0A2J6RHC4"/>